<feature type="compositionally biased region" description="Gly residues" evidence="1">
    <location>
        <begin position="381"/>
        <end position="396"/>
    </location>
</feature>
<evidence type="ECO:0000259" key="3">
    <source>
        <dbReference type="PROSITE" id="PS51938"/>
    </source>
</evidence>
<organism evidence="4 5">
    <name type="scientific">Morchella conica CCBAS932</name>
    <dbReference type="NCBI Taxonomy" id="1392247"/>
    <lineage>
        <taxon>Eukaryota</taxon>
        <taxon>Fungi</taxon>
        <taxon>Dikarya</taxon>
        <taxon>Ascomycota</taxon>
        <taxon>Pezizomycotina</taxon>
        <taxon>Pezizomycetes</taxon>
        <taxon>Pezizales</taxon>
        <taxon>Morchellaceae</taxon>
        <taxon>Morchella</taxon>
    </lineage>
</organism>
<name>A0A3N4KX16_9PEZI</name>
<dbReference type="PROSITE" id="PS51673">
    <property type="entry name" value="SUZ"/>
    <property type="match status" value="1"/>
</dbReference>
<feature type="compositionally biased region" description="Basic and acidic residues" evidence="1">
    <location>
        <begin position="53"/>
        <end position="65"/>
    </location>
</feature>
<feature type="compositionally biased region" description="Low complexity" evidence="1">
    <location>
        <begin position="106"/>
        <end position="127"/>
    </location>
</feature>
<dbReference type="AlphaFoldDB" id="A0A3N4KX16"/>
<dbReference type="PROSITE" id="PS51938">
    <property type="entry name" value="SUZ_C"/>
    <property type="match status" value="1"/>
</dbReference>
<sequence length="396" mass="43083">MSTRVPTSWEEDWAPRQSSTNTRPNPAAPAFSPRILRPDSELYTFNGQPRTTYRPELKILKRTPDTPEVPAPVVTSEETDKSRRERERKEKERRYQEARERIMGKAASSSSSPSTPANTNSSNNSTPKQQQKQGKRSPDANTTPKSKSPSQTPNGSGKHSTNNSRGTTPVSRSRTPSRRSSPPRNNGAITGFSLNGGEFTNTPVVPVGGRRYLQKVDGKLLESQLTARDSQEIVVDRDPEGGVYLSEGGLDWDDFSREPVVPAQQQSQQWYGTGAVEYDYYNNGNNGHYGNGNNYGNGNGNYGNGNVNGGYDYISQFQPRQTQNPGIYGAAAGEGRFVYDKPQVPPAPAPASEKNVRAPGSMQAGVIRTPRGPDGSRGFKGRGAGPAQNGGQGRYS</sequence>
<evidence type="ECO:0000256" key="1">
    <source>
        <dbReference type="SAM" id="MobiDB-lite"/>
    </source>
</evidence>
<keyword evidence="5" id="KW-1185">Reference proteome</keyword>
<gene>
    <name evidence="4" type="ORF">P167DRAFT_571931</name>
</gene>
<feature type="compositionally biased region" description="Basic and acidic residues" evidence="1">
    <location>
        <begin position="78"/>
        <end position="103"/>
    </location>
</feature>
<dbReference type="InterPro" id="IPR024771">
    <property type="entry name" value="SUZ"/>
</dbReference>
<dbReference type="Pfam" id="PF12752">
    <property type="entry name" value="SUZ"/>
    <property type="match status" value="1"/>
</dbReference>
<dbReference type="InterPro" id="IPR024642">
    <property type="entry name" value="SUZ-C"/>
</dbReference>
<feature type="domain" description="SUZ" evidence="2">
    <location>
        <begin position="36"/>
        <end position="107"/>
    </location>
</feature>
<evidence type="ECO:0000313" key="5">
    <source>
        <dbReference type="Proteomes" id="UP000277580"/>
    </source>
</evidence>
<proteinExistence type="predicted"/>
<evidence type="ECO:0000259" key="2">
    <source>
        <dbReference type="PROSITE" id="PS51673"/>
    </source>
</evidence>
<evidence type="ECO:0000313" key="4">
    <source>
        <dbReference type="EMBL" id="RPB15066.1"/>
    </source>
</evidence>
<dbReference type="STRING" id="1392247.A0A3N4KX16"/>
<dbReference type="InParanoid" id="A0A3N4KX16"/>
<dbReference type="OrthoDB" id="5401166at2759"/>
<dbReference type="Proteomes" id="UP000277580">
    <property type="component" value="Unassembled WGS sequence"/>
</dbReference>
<reference evidence="4 5" key="1">
    <citation type="journal article" date="2018" name="Nat. Ecol. Evol.">
        <title>Pezizomycetes genomes reveal the molecular basis of ectomycorrhizal truffle lifestyle.</title>
        <authorList>
            <person name="Murat C."/>
            <person name="Payen T."/>
            <person name="Noel B."/>
            <person name="Kuo A."/>
            <person name="Morin E."/>
            <person name="Chen J."/>
            <person name="Kohler A."/>
            <person name="Krizsan K."/>
            <person name="Balestrini R."/>
            <person name="Da Silva C."/>
            <person name="Montanini B."/>
            <person name="Hainaut M."/>
            <person name="Levati E."/>
            <person name="Barry K.W."/>
            <person name="Belfiori B."/>
            <person name="Cichocki N."/>
            <person name="Clum A."/>
            <person name="Dockter R.B."/>
            <person name="Fauchery L."/>
            <person name="Guy J."/>
            <person name="Iotti M."/>
            <person name="Le Tacon F."/>
            <person name="Lindquist E.A."/>
            <person name="Lipzen A."/>
            <person name="Malagnac F."/>
            <person name="Mello A."/>
            <person name="Molinier V."/>
            <person name="Miyauchi S."/>
            <person name="Poulain J."/>
            <person name="Riccioni C."/>
            <person name="Rubini A."/>
            <person name="Sitrit Y."/>
            <person name="Splivallo R."/>
            <person name="Traeger S."/>
            <person name="Wang M."/>
            <person name="Zifcakova L."/>
            <person name="Wipf D."/>
            <person name="Zambonelli A."/>
            <person name="Paolocci F."/>
            <person name="Nowrousian M."/>
            <person name="Ottonello S."/>
            <person name="Baldrian P."/>
            <person name="Spatafora J.W."/>
            <person name="Henrissat B."/>
            <person name="Nagy L.G."/>
            <person name="Aury J.M."/>
            <person name="Wincker P."/>
            <person name="Grigoriev I.V."/>
            <person name="Bonfante P."/>
            <person name="Martin F.M."/>
        </authorList>
    </citation>
    <scope>NUCLEOTIDE SEQUENCE [LARGE SCALE GENOMIC DNA]</scope>
    <source>
        <strain evidence="4 5">CCBAS932</strain>
    </source>
</reference>
<feature type="region of interest" description="Disordered" evidence="1">
    <location>
        <begin position="339"/>
        <end position="396"/>
    </location>
</feature>
<accession>A0A3N4KX16</accession>
<protein>
    <submittedName>
        <fullName evidence="4">Uncharacterized protein</fullName>
    </submittedName>
</protein>
<feature type="domain" description="SUZ-C" evidence="3">
    <location>
        <begin position="346"/>
        <end position="383"/>
    </location>
</feature>
<feature type="compositionally biased region" description="Polar residues" evidence="1">
    <location>
        <begin position="139"/>
        <end position="163"/>
    </location>
</feature>
<dbReference type="Pfam" id="PF12901">
    <property type="entry name" value="SUZ-C"/>
    <property type="match status" value="1"/>
</dbReference>
<feature type="compositionally biased region" description="Low complexity" evidence="1">
    <location>
        <begin position="164"/>
        <end position="184"/>
    </location>
</feature>
<dbReference type="EMBL" id="ML119115">
    <property type="protein sequence ID" value="RPB15066.1"/>
    <property type="molecule type" value="Genomic_DNA"/>
</dbReference>
<feature type="region of interest" description="Disordered" evidence="1">
    <location>
        <begin position="1"/>
        <end position="205"/>
    </location>
</feature>